<feature type="non-terminal residue" evidence="2">
    <location>
        <position position="82"/>
    </location>
</feature>
<keyword evidence="3" id="KW-1185">Reference proteome</keyword>
<feature type="compositionally biased region" description="Polar residues" evidence="1">
    <location>
        <begin position="67"/>
        <end position="82"/>
    </location>
</feature>
<dbReference type="Proteomes" id="UP000053660">
    <property type="component" value="Unassembled WGS sequence"/>
</dbReference>
<protein>
    <submittedName>
        <fullName evidence="2">Uncharacterized protein</fullName>
    </submittedName>
</protein>
<sequence length="82" mass="8761">MTPASTSKTYAVPAATVETNTASVTAGITTKPTTLNLTYVNTISARTHSVLSTKRKCGEKAPERYARSQTKRSGINEETLQA</sequence>
<feature type="compositionally biased region" description="Basic and acidic residues" evidence="1">
    <location>
        <begin position="56"/>
        <end position="66"/>
    </location>
</feature>
<feature type="region of interest" description="Disordered" evidence="1">
    <location>
        <begin position="54"/>
        <end position="82"/>
    </location>
</feature>
<proteinExistence type="predicted"/>
<evidence type="ECO:0000256" key="1">
    <source>
        <dbReference type="SAM" id="MobiDB-lite"/>
    </source>
</evidence>
<evidence type="ECO:0000313" key="2">
    <source>
        <dbReference type="EMBL" id="KHJ75200.1"/>
    </source>
</evidence>
<dbReference type="EMBL" id="KN612979">
    <property type="protein sequence ID" value="KHJ75200.1"/>
    <property type="molecule type" value="Genomic_DNA"/>
</dbReference>
<evidence type="ECO:0000313" key="3">
    <source>
        <dbReference type="Proteomes" id="UP000053660"/>
    </source>
</evidence>
<reference evidence="2 3" key="1">
    <citation type="submission" date="2014-03" db="EMBL/GenBank/DDBJ databases">
        <title>Draft genome of the hookworm Oesophagostomum dentatum.</title>
        <authorList>
            <person name="Mitreva M."/>
        </authorList>
    </citation>
    <scope>NUCLEOTIDE SEQUENCE [LARGE SCALE GENOMIC DNA]</scope>
    <source>
        <strain evidence="2 3">OD-Hann</strain>
    </source>
</reference>
<gene>
    <name evidence="2" type="ORF">OESDEN_25184</name>
</gene>
<accession>A0A0B1RVZ7</accession>
<organism evidence="2 3">
    <name type="scientific">Oesophagostomum dentatum</name>
    <name type="common">Nodular worm</name>
    <dbReference type="NCBI Taxonomy" id="61180"/>
    <lineage>
        <taxon>Eukaryota</taxon>
        <taxon>Metazoa</taxon>
        <taxon>Ecdysozoa</taxon>
        <taxon>Nematoda</taxon>
        <taxon>Chromadorea</taxon>
        <taxon>Rhabditida</taxon>
        <taxon>Rhabditina</taxon>
        <taxon>Rhabditomorpha</taxon>
        <taxon>Strongyloidea</taxon>
        <taxon>Strongylidae</taxon>
        <taxon>Oesophagostomum</taxon>
    </lineage>
</organism>
<name>A0A0B1RVZ7_OESDE</name>
<dbReference type="AlphaFoldDB" id="A0A0B1RVZ7"/>